<evidence type="ECO:0000313" key="3">
    <source>
        <dbReference type="Proteomes" id="UP000681967"/>
    </source>
</evidence>
<accession>A0A8S3CUT3</accession>
<dbReference type="AlphaFoldDB" id="A0A8S3CUT3"/>
<comment type="caution">
    <text evidence="1">The sequence shown here is derived from an EMBL/GenBank/DDBJ whole genome shotgun (WGS) entry which is preliminary data.</text>
</comment>
<dbReference type="EMBL" id="CAJOBJ010266607">
    <property type="protein sequence ID" value="CAF5123940.1"/>
    <property type="molecule type" value="Genomic_DNA"/>
</dbReference>
<dbReference type="Proteomes" id="UP000681967">
    <property type="component" value="Unassembled WGS sequence"/>
</dbReference>
<dbReference type="EMBL" id="CAJOBH010185739">
    <property type="protein sequence ID" value="CAF4951400.1"/>
    <property type="molecule type" value="Genomic_DNA"/>
</dbReference>
<proteinExistence type="predicted"/>
<sequence>MAQIRIQLAKAQMEEFKALEDFEQV</sequence>
<protein>
    <submittedName>
        <fullName evidence="1">Uncharacterized protein</fullName>
    </submittedName>
</protein>
<dbReference type="Proteomes" id="UP000681720">
    <property type="component" value="Unassembled WGS sequence"/>
</dbReference>
<evidence type="ECO:0000313" key="1">
    <source>
        <dbReference type="EMBL" id="CAF4951400.1"/>
    </source>
</evidence>
<feature type="non-terminal residue" evidence="1">
    <location>
        <position position="25"/>
    </location>
</feature>
<gene>
    <name evidence="1" type="ORF">BYL167_LOCUS53985</name>
    <name evidence="2" type="ORF">GIL414_LOCUS63693</name>
</gene>
<name>A0A8S3CUT3_9BILA</name>
<organism evidence="1 3">
    <name type="scientific">Rotaria magnacalcarata</name>
    <dbReference type="NCBI Taxonomy" id="392030"/>
    <lineage>
        <taxon>Eukaryota</taxon>
        <taxon>Metazoa</taxon>
        <taxon>Spiralia</taxon>
        <taxon>Gnathifera</taxon>
        <taxon>Rotifera</taxon>
        <taxon>Eurotatoria</taxon>
        <taxon>Bdelloidea</taxon>
        <taxon>Philodinida</taxon>
        <taxon>Philodinidae</taxon>
        <taxon>Rotaria</taxon>
    </lineage>
</organism>
<reference evidence="1" key="1">
    <citation type="submission" date="2021-02" db="EMBL/GenBank/DDBJ databases">
        <authorList>
            <person name="Nowell W R."/>
        </authorList>
    </citation>
    <scope>NUCLEOTIDE SEQUENCE</scope>
</reference>
<evidence type="ECO:0000313" key="2">
    <source>
        <dbReference type="EMBL" id="CAF5123940.1"/>
    </source>
</evidence>